<dbReference type="Pfam" id="PF13231">
    <property type="entry name" value="PMT_2"/>
    <property type="match status" value="1"/>
</dbReference>
<feature type="transmembrane region" description="Helical" evidence="8">
    <location>
        <begin position="330"/>
        <end position="348"/>
    </location>
</feature>
<feature type="transmembrane region" description="Helical" evidence="8">
    <location>
        <begin position="369"/>
        <end position="393"/>
    </location>
</feature>
<comment type="subcellular location">
    <subcellularLocation>
        <location evidence="1">Cell membrane</location>
        <topology evidence="1">Multi-pass membrane protein</topology>
    </subcellularLocation>
</comment>
<dbReference type="GO" id="GO:0010041">
    <property type="term" value="P:response to iron(III) ion"/>
    <property type="evidence" value="ECO:0007669"/>
    <property type="project" value="TreeGrafter"/>
</dbReference>
<feature type="domain" description="Glycosyltransferase RgtA/B/C/D-like" evidence="9">
    <location>
        <begin position="81"/>
        <end position="233"/>
    </location>
</feature>
<dbReference type="InterPro" id="IPR038731">
    <property type="entry name" value="RgtA/B/C-like"/>
</dbReference>
<dbReference type="PANTHER" id="PTHR33908:SF3">
    <property type="entry name" value="UNDECAPRENYL PHOSPHATE-ALPHA-4-AMINO-4-DEOXY-L-ARABINOSE ARABINOSYL TRANSFERASE"/>
    <property type="match status" value="1"/>
</dbReference>
<feature type="transmembrane region" description="Helical" evidence="8">
    <location>
        <begin position="222"/>
        <end position="240"/>
    </location>
</feature>
<feature type="transmembrane region" description="Helical" evidence="8">
    <location>
        <begin position="85"/>
        <end position="102"/>
    </location>
</feature>
<evidence type="ECO:0000256" key="4">
    <source>
        <dbReference type="ARBA" id="ARBA00022679"/>
    </source>
</evidence>
<organism evidence="10">
    <name type="scientific">Leptolyngbya sp. NK1-12</name>
    <dbReference type="NCBI Taxonomy" id="2547451"/>
    <lineage>
        <taxon>Bacteria</taxon>
        <taxon>Bacillati</taxon>
        <taxon>Cyanobacteriota</taxon>
        <taxon>Cyanophyceae</taxon>
        <taxon>Leptolyngbyales</taxon>
        <taxon>Leptolyngbyaceae</taxon>
        <taxon>Leptolyngbya group</taxon>
        <taxon>Leptolyngbya</taxon>
    </lineage>
</organism>
<feature type="transmembrane region" description="Helical" evidence="8">
    <location>
        <begin position="179"/>
        <end position="210"/>
    </location>
</feature>
<dbReference type="GO" id="GO:0016763">
    <property type="term" value="F:pentosyltransferase activity"/>
    <property type="evidence" value="ECO:0007669"/>
    <property type="project" value="TreeGrafter"/>
</dbReference>
<feature type="transmembrane region" description="Helical" evidence="8">
    <location>
        <begin position="305"/>
        <end position="324"/>
    </location>
</feature>
<protein>
    <submittedName>
        <fullName evidence="10">Glycosyltransferase family 39 protein</fullName>
    </submittedName>
</protein>
<evidence type="ECO:0000256" key="1">
    <source>
        <dbReference type="ARBA" id="ARBA00004651"/>
    </source>
</evidence>
<dbReference type="RefSeq" id="WP_316434834.1">
    <property type="nucleotide sequence ID" value="NZ_CP053586.1"/>
</dbReference>
<feature type="transmembrane region" description="Helical" evidence="8">
    <location>
        <begin position="157"/>
        <end position="173"/>
    </location>
</feature>
<keyword evidence="2" id="KW-1003">Cell membrane</keyword>
<dbReference type="GO" id="GO:0009103">
    <property type="term" value="P:lipopolysaccharide biosynthetic process"/>
    <property type="evidence" value="ECO:0007669"/>
    <property type="project" value="UniProtKB-ARBA"/>
</dbReference>
<evidence type="ECO:0000256" key="7">
    <source>
        <dbReference type="ARBA" id="ARBA00023136"/>
    </source>
</evidence>
<keyword evidence="6 8" id="KW-1133">Transmembrane helix</keyword>
<accession>A0AA96WDX3</accession>
<feature type="transmembrane region" description="Helical" evidence="8">
    <location>
        <begin position="425"/>
        <end position="447"/>
    </location>
</feature>
<evidence type="ECO:0000256" key="2">
    <source>
        <dbReference type="ARBA" id="ARBA00022475"/>
    </source>
</evidence>
<name>A0AA96WDX3_9CYAN</name>
<dbReference type="InterPro" id="IPR050297">
    <property type="entry name" value="LipidA_mod_glycosyltrf_83"/>
</dbReference>
<feature type="transmembrane region" description="Helical" evidence="8">
    <location>
        <begin position="133"/>
        <end position="150"/>
    </location>
</feature>
<dbReference type="PANTHER" id="PTHR33908">
    <property type="entry name" value="MANNOSYLTRANSFERASE YKCB-RELATED"/>
    <property type="match status" value="1"/>
</dbReference>
<feature type="transmembrane region" description="Helical" evidence="8">
    <location>
        <begin position="22"/>
        <end position="40"/>
    </location>
</feature>
<feature type="transmembrane region" description="Helical" evidence="8">
    <location>
        <begin position="399"/>
        <end position="418"/>
    </location>
</feature>
<evidence type="ECO:0000256" key="6">
    <source>
        <dbReference type="ARBA" id="ARBA00022989"/>
    </source>
</evidence>
<dbReference type="EMBL" id="CP053586">
    <property type="protein sequence ID" value="WNZ23230.1"/>
    <property type="molecule type" value="Genomic_DNA"/>
</dbReference>
<dbReference type="AlphaFoldDB" id="A0AA96WDX3"/>
<evidence type="ECO:0000256" key="5">
    <source>
        <dbReference type="ARBA" id="ARBA00022692"/>
    </source>
</evidence>
<keyword evidence="7 8" id="KW-0472">Membrane</keyword>
<evidence type="ECO:0000259" key="9">
    <source>
        <dbReference type="Pfam" id="PF13231"/>
    </source>
</evidence>
<sequence>MNGDVKQPAFVWRRNKAAVDRLWMLGLTLAATLLLTLNLGNVPLKDWDEGLVAQVAREIWQAPAGSLTWLHPTLWGEPYFNKPPLMHWLIAGLYSIAGVNEWTARLPSAVFTILSVPLFYGIGRAVFHGRLPVLFATVVYLTSLTVVRNGRFAMLDGAILCFFLLMIWCLLRARGHYGYLLGAGLAFGLLCLTKGILVAVLLGGIALLFLVWDTPRLLQQPYLWLGILLGSVPAIAWYGAQWLHYGQAFLGNNLVDQSLQRIWTDVEGNGAPVWYYLLELLKAAPWILFLPAGCRLVWSNRNWSWAKLAILWGSVYLIAISLMATKLPWYILPLFPALALIVGAQLAEMWQQGKQLGVQQFLPDAYSPAWLASFSILAAVGWLGAAYFIGWAAPAESDLGLILAIAGATFSIAAFLVARQNPQFINILVWGTYLALLLLMASPHWAWELAESYPVKPVAAMIQTHVPAGKPIYTSYPYNRPSLNFYSQRQVIPASEQELKRAWRRDETAYLLIDRPTLIALEISPNRIIDTAEEWLLITKDKI</sequence>
<dbReference type="GO" id="GO:0005886">
    <property type="term" value="C:plasma membrane"/>
    <property type="evidence" value="ECO:0007669"/>
    <property type="project" value="UniProtKB-SubCell"/>
</dbReference>
<evidence type="ECO:0000256" key="8">
    <source>
        <dbReference type="SAM" id="Phobius"/>
    </source>
</evidence>
<gene>
    <name evidence="10" type="ORF">HJG54_10460</name>
</gene>
<evidence type="ECO:0000313" key="10">
    <source>
        <dbReference type="EMBL" id="WNZ23230.1"/>
    </source>
</evidence>
<proteinExistence type="predicted"/>
<keyword evidence="3" id="KW-0328">Glycosyltransferase</keyword>
<reference evidence="10" key="1">
    <citation type="submission" date="2020-05" db="EMBL/GenBank/DDBJ databases">
        <authorList>
            <person name="Zhu T."/>
            <person name="Keshari N."/>
            <person name="Lu X."/>
        </authorList>
    </citation>
    <scope>NUCLEOTIDE SEQUENCE</scope>
    <source>
        <strain evidence="10">NK1-12</strain>
    </source>
</reference>
<evidence type="ECO:0000256" key="3">
    <source>
        <dbReference type="ARBA" id="ARBA00022676"/>
    </source>
</evidence>
<keyword evidence="5 8" id="KW-0812">Transmembrane</keyword>
<keyword evidence="4" id="KW-0808">Transferase</keyword>